<dbReference type="Pfam" id="PF06167">
    <property type="entry name" value="Peptidase_M90"/>
    <property type="match status" value="1"/>
</dbReference>
<dbReference type="CDD" id="cd20169">
    <property type="entry name" value="Peptidase_M90_mtfA"/>
    <property type="match status" value="1"/>
</dbReference>
<keyword evidence="2" id="KW-1185">Reference proteome</keyword>
<dbReference type="SUPFAM" id="SSF55486">
    <property type="entry name" value="Metalloproteases ('zincins'), catalytic domain"/>
    <property type="match status" value="1"/>
</dbReference>
<evidence type="ECO:0000313" key="2">
    <source>
        <dbReference type="Proteomes" id="UP000035352"/>
    </source>
</evidence>
<evidence type="ECO:0000313" key="1">
    <source>
        <dbReference type="EMBL" id="AKJ28663.1"/>
    </source>
</evidence>
<dbReference type="PANTHER" id="PTHR30164">
    <property type="entry name" value="MTFA PEPTIDASE"/>
    <property type="match status" value="1"/>
</dbReference>
<dbReference type="KEGG" id="pbh:AAW51_1972"/>
<dbReference type="Gene3D" id="3.40.390.10">
    <property type="entry name" value="Collagenase (Catalytic Domain)"/>
    <property type="match status" value="1"/>
</dbReference>
<protein>
    <submittedName>
        <fullName evidence="1">Membrane protein</fullName>
    </submittedName>
</protein>
<gene>
    <name evidence="1" type="ORF">AAW51_1972</name>
</gene>
<dbReference type="PATRIC" id="fig|413882.6.peg.2074"/>
<sequence>MLTSRPIPDPLWHYTLARYPFLARLAPSDAQELRRLSTLFLAEKEFTGAGGIAVTDEMAVAVAAQACLPVLKLGLQLYRGFVGIVMHADEVVARREVMDETGVVHHYDEVLAGEAMDGGPVTLSWYDVQQASESAEVGYNVVIHEFVHKIDMLDGVADGIPPLQGRDEREAWATLMDEEFEQFCADVDDGYETFLDPYGAEGVDEFFAVSAEAFFVAPADFRLAHPRLYIAFRDYFRQDPAALSA</sequence>
<dbReference type="GO" id="GO:0005829">
    <property type="term" value="C:cytosol"/>
    <property type="evidence" value="ECO:0007669"/>
    <property type="project" value="TreeGrafter"/>
</dbReference>
<reference evidence="1 2" key="1">
    <citation type="submission" date="2015-05" db="EMBL/GenBank/DDBJ databases">
        <authorList>
            <person name="Tang B."/>
            <person name="Yu Y."/>
        </authorList>
    </citation>
    <scope>NUCLEOTIDE SEQUENCE [LARGE SCALE GENOMIC DNA]</scope>
    <source>
        <strain evidence="1 2">DSM 7029</strain>
    </source>
</reference>
<organism evidence="1 2">
    <name type="scientific">Caldimonas brevitalea</name>
    <dbReference type="NCBI Taxonomy" id="413882"/>
    <lineage>
        <taxon>Bacteria</taxon>
        <taxon>Pseudomonadati</taxon>
        <taxon>Pseudomonadota</taxon>
        <taxon>Betaproteobacteria</taxon>
        <taxon>Burkholderiales</taxon>
        <taxon>Sphaerotilaceae</taxon>
        <taxon>Caldimonas</taxon>
    </lineage>
</organism>
<dbReference type="Gene3D" id="1.10.472.150">
    <property type="entry name" value="Glucose-regulated metallo-peptidase M90, N-terminal domain"/>
    <property type="match status" value="1"/>
</dbReference>
<dbReference type="InterPro" id="IPR010384">
    <property type="entry name" value="MtfA_fam"/>
</dbReference>
<dbReference type="InterPro" id="IPR042252">
    <property type="entry name" value="MtfA_N"/>
</dbReference>
<proteinExistence type="predicted"/>
<dbReference type="InterPro" id="IPR024079">
    <property type="entry name" value="MetalloPept_cat_dom_sf"/>
</dbReference>
<dbReference type="GO" id="GO:0004177">
    <property type="term" value="F:aminopeptidase activity"/>
    <property type="evidence" value="ECO:0007669"/>
    <property type="project" value="TreeGrafter"/>
</dbReference>
<dbReference type="STRING" id="413882.AAW51_1972"/>
<dbReference type="PANTHER" id="PTHR30164:SF2">
    <property type="entry name" value="PROTEIN MTFA"/>
    <property type="match status" value="1"/>
</dbReference>
<dbReference type="AlphaFoldDB" id="A0A0G3BL00"/>
<accession>A0A0G3BL00</accession>
<dbReference type="GO" id="GO:0008237">
    <property type="term" value="F:metallopeptidase activity"/>
    <property type="evidence" value="ECO:0007669"/>
    <property type="project" value="InterPro"/>
</dbReference>
<dbReference type="Proteomes" id="UP000035352">
    <property type="component" value="Chromosome"/>
</dbReference>
<dbReference type="EMBL" id="CP011371">
    <property type="protein sequence ID" value="AKJ28663.1"/>
    <property type="molecule type" value="Genomic_DNA"/>
</dbReference>
<name>A0A0G3BL00_9BURK</name>